<evidence type="ECO:0000313" key="6">
    <source>
        <dbReference type="EMBL" id="MCX2978896.1"/>
    </source>
</evidence>
<evidence type="ECO:0000256" key="3">
    <source>
        <dbReference type="ARBA" id="ARBA00023004"/>
    </source>
</evidence>
<proteinExistence type="inferred from homology"/>
<dbReference type="InterPro" id="IPR009010">
    <property type="entry name" value="Asp_de-COase-like_dom_sf"/>
</dbReference>
<dbReference type="SUPFAM" id="SSF53706">
    <property type="entry name" value="Formate dehydrogenase/DMSO reductase, domains 1-3"/>
    <property type="match status" value="1"/>
</dbReference>
<protein>
    <submittedName>
        <fullName evidence="6">Molybdopterin dinucleotide-binding protein</fullName>
    </submittedName>
</protein>
<dbReference type="Gene3D" id="2.40.40.20">
    <property type="match status" value="1"/>
</dbReference>
<reference evidence="6" key="1">
    <citation type="submission" date="2019-02" db="EMBL/GenBank/DDBJ databases">
        <authorList>
            <person name="Li S.-H."/>
        </authorList>
    </citation>
    <scope>NUCLEOTIDE SEQUENCE</scope>
    <source>
        <strain evidence="6">IMCC11814</strain>
    </source>
</reference>
<dbReference type="Pfam" id="PF01568">
    <property type="entry name" value="Molydop_binding"/>
    <property type="match status" value="1"/>
</dbReference>
<dbReference type="InterPro" id="IPR006657">
    <property type="entry name" value="MoPterin_dinucl-bd_dom"/>
</dbReference>
<dbReference type="InterPro" id="IPR006656">
    <property type="entry name" value="Mopterin_OxRdtase"/>
</dbReference>
<evidence type="ECO:0000256" key="2">
    <source>
        <dbReference type="ARBA" id="ARBA00022723"/>
    </source>
</evidence>
<dbReference type="SMART" id="SM00926">
    <property type="entry name" value="Molybdop_Fe4S4"/>
    <property type="match status" value="1"/>
</dbReference>
<evidence type="ECO:0000256" key="1">
    <source>
        <dbReference type="ARBA" id="ARBA00010312"/>
    </source>
</evidence>
<comment type="caution">
    <text evidence="6">The sequence shown here is derived from an EMBL/GenBank/DDBJ whole genome shotgun (WGS) entry which is preliminary data.</text>
</comment>
<evidence type="ECO:0000313" key="7">
    <source>
        <dbReference type="Proteomes" id="UP001143304"/>
    </source>
</evidence>
<dbReference type="PANTHER" id="PTHR43742">
    <property type="entry name" value="TRIMETHYLAMINE-N-OXIDE REDUCTASE"/>
    <property type="match status" value="1"/>
</dbReference>
<accession>A0ABT3T9D6</accession>
<dbReference type="EMBL" id="SHNO01000001">
    <property type="protein sequence ID" value="MCX2978896.1"/>
    <property type="molecule type" value="Genomic_DNA"/>
</dbReference>
<organism evidence="6 7">
    <name type="scientific">Candidatus Marimicrobium litorale</name>
    <dbReference type="NCBI Taxonomy" id="2518991"/>
    <lineage>
        <taxon>Bacteria</taxon>
        <taxon>Pseudomonadati</taxon>
        <taxon>Pseudomonadota</taxon>
        <taxon>Gammaproteobacteria</taxon>
        <taxon>Cellvibrionales</taxon>
        <taxon>Halieaceae</taxon>
        <taxon>Marimicrobium</taxon>
    </lineage>
</organism>
<dbReference type="InterPro" id="IPR006963">
    <property type="entry name" value="Mopterin_OxRdtase_4Fe-4S_dom"/>
</dbReference>
<keyword evidence="3" id="KW-0408">Iron</keyword>
<dbReference type="Pfam" id="PF00384">
    <property type="entry name" value="Molybdopterin"/>
    <property type="match status" value="1"/>
</dbReference>
<keyword evidence="4" id="KW-0411">Iron-sulfur</keyword>
<gene>
    <name evidence="6" type="ORF">EYC82_16210</name>
</gene>
<comment type="similarity">
    <text evidence="1">Belongs to the prokaryotic molybdopterin-containing oxidoreductase family.</text>
</comment>
<evidence type="ECO:0000259" key="5">
    <source>
        <dbReference type="SMART" id="SM00926"/>
    </source>
</evidence>
<dbReference type="RefSeq" id="WP_279250593.1">
    <property type="nucleotide sequence ID" value="NZ_SHNO01000001.1"/>
</dbReference>
<feature type="domain" description="4Fe-4S Mo/W bis-MGD-type" evidence="5">
    <location>
        <begin position="1"/>
        <end position="55"/>
    </location>
</feature>
<dbReference type="PANTHER" id="PTHR43742:SF6">
    <property type="entry name" value="OXIDOREDUCTASE YYAE-RELATED"/>
    <property type="match status" value="1"/>
</dbReference>
<dbReference type="Gene3D" id="2.20.25.90">
    <property type="entry name" value="ADC-like domains"/>
    <property type="match status" value="1"/>
</dbReference>
<dbReference type="Proteomes" id="UP001143304">
    <property type="component" value="Unassembled WGS sequence"/>
</dbReference>
<dbReference type="Gene3D" id="3.40.50.740">
    <property type="match status" value="1"/>
</dbReference>
<dbReference type="InterPro" id="IPR050612">
    <property type="entry name" value="Prok_Mopterin_Oxidored"/>
</dbReference>
<keyword evidence="2" id="KW-0479">Metal-binding</keyword>
<evidence type="ECO:0000256" key="4">
    <source>
        <dbReference type="ARBA" id="ARBA00023014"/>
    </source>
</evidence>
<dbReference type="Gene3D" id="3.40.228.10">
    <property type="entry name" value="Dimethylsulfoxide Reductase, domain 2"/>
    <property type="match status" value="1"/>
</dbReference>
<sequence length="721" mass="78715">MQKRSLCRVCVALCPVKVEIDAAGVPVSAKGDKDNSHSEGFFCAKGKYYPAMHRSDTRFLHSQKRMPDGELAAISSQAAIEEVAEKIQAIIDQHGPRAVAIYSGTLHYQASSTAAMASAWCNALGLKMLFSSGTIDQPGKQVAAAAHGHWLGGYFPFDECDAWLMLGSNPLVAISGGIPHANPGRRLKRAQKHGLKLVVVDPRRTETARQAALHIQPRPGTDPAILAGIIREIVDRDLCDREFLDRHVDGFERLCAYVKPYTPERVAAIADIPPQQVTEAAQLFAAADKAVCTAATGANMSGWSNINEYLVLCLNTVCGVYRQEGDKVSNHGVLTTRREFKAQAIPPYPIAGYGKPLRIRDYSPAVCGLPTSALADEILLQGEGQVKALITIGGNPMTAWPDQEKTFAALSSLELLVAVEPRQTPTTQLADYVLAPKLAFEKPETTLSTENLLSVGPAFGYTEPYGQYVPAIVDPPKGSDLLEDWEFFYGMAQQMVLQLTVRAGIFPIVGVQTPETEVDMVNKPDSEQVLDLVTKGSWVPLQALRDDPEKILFPEDVTVTAADAGWQARLDVGNEELLEDLESFGRGDKYAREGFDYRLISRRIPNSFNSCGTDTDGLRDRYMGNPAFMHPQDMLDKGLERGDVVIIQSPHNEVEAVAWPDKDLRRGLVSLSHGWGENPDGQGDVRRVGANSGRLMSVEVDCDRFSGIPLMSALPVKILPR</sequence>
<dbReference type="SUPFAM" id="SSF50692">
    <property type="entry name" value="ADC-like"/>
    <property type="match status" value="1"/>
</dbReference>
<keyword evidence="7" id="KW-1185">Reference proteome</keyword>
<name>A0ABT3T9D6_9GAMM</name>